<dbReference type="Proteomes" id="UP000198242">
    <property type="component" value="Chromosome I"/>
</dbReference>
<dbReference type="OrthoDB" id="3687249at2"/>
<evidence type="ECO:0000256" key="7">
    <source>
        <dbReference type="SAM" id="Phobius"/>
    </source>
</evidence>
<comment type="similarity">
    <text evidence="6">Belongs to the ABC-4 integral membrane protein family.</text>
</comment>
<keyword evidence="3 7" id="KW-0812">Transmembrane</keyword>
<evidence type="ECO:0000313" key="10">
    <source>
        <dbReference type="Proteomes" id="UP000198242"/>
    </source>
</evidence>
<sequence>MIRLSGRFRSALIIGGQGIRARKARTLLSMVSLFLGVLAVVVVQVGAETAKNARLADLELHVGKDGTRQAYLPGNADTIQISQDTLKGRTDAVAVSTTQAIIGEPSVSPVNPGGAPFDQPGGGPYAGPGGVEMNCDSRGYCQPIPATGDGPIVPVSGKAIELSLNALTGDIRQFRPFRSVSGQWLDFSSDPSLSPRLVINREAAKGFTRHQVPAEMRVDGAVANPTPRIIGVIDDGNPQPTAYTRADELQNWVPRASNGGDYGAGLQVMLAPTASDVEQLLRIRLTASGMPAEQIYFDTIQARKDIAEELALIRWIFLGMAGLVLLIGVAGILNVGLATVGERVEEFALRRAVGTSRSLLAGIVLAETLLTGLLTAAAAIGLSALALTAISALFGDREQILEDLVFPWQAGAAGVIAGLAAGLLGGLIPAIRAARIPIATVMRA</sequence>
<accession>A0A1C4WVV2</accession>
<dbReference type="AlphaFoldDB" id="A0A1C4WVV2"/>
<keyword evidence="10" id="KW-1185">Reference proteome</keyword>
<protein>
    <submittedName>
        <fullName evidence="9">Putative ABC transport system permease protein</fullName>
    </submittedName>
</protein>
<evidence type="ECO:0000256" key="4">
    <source>
        <dbReference type="ARBA" id="ARBA00022989"/>
    </source>
</evidence>
<dbReference type="PANTHER" id="PTHR30572:SF4">
    <property type="entry name" value="ABC TRANSPORTER PERMEASE YTRF"/>
    <property type="match status" value="1"/>
</dbReference>
<feature type="transmembrane region" description="Helical" evidence="7">
    <location>
        <begin position="359"/>
        <end position="390"/>
    </location>
</feature>
<dbReference type="Pfam" id="PF02687">
    <property type="entry name" value="FtsX"/>
    <property type="match status" value="1"/>
</dbReference>
<gene>
    <name evidence="9" type="ORF">GA0074695_2808</name>
</gene>
<keyword evidence="4 7" id="KW-1133">Transmembrane helix</keyword>
<dbReference type="GO" id="GO:0022857">
    <property type="term" value="F:transmembrane transporter activity"/>
    <property type="evidence" value="ECO:0007669"/>
    <property type="project" value="TreeGrafter"/>
</dbReference>
<evidence type="ECO:0000256" key="5">
    <source>
        <dbReference type="ARBA" id="ARBA00023136"/>
    </source>
</evidence>
<dbReference type="EMBL" id="LT607411">
    <property type="protein sequence ID" value="SCF00386.1"/>
    <property type="molecule type" value="Genomic_DNA"/>
</dbReference>
<feature type="transmembrane region" description="Helical" evidence="7">
    <location>
        <begin position="410"/>
        <end position="434"/>
    </location>
</feature>
<evidence type="ECO:0000256" key="6">
    <source>
        <dbReference type="ARBA" id="ARBA00038076"/>
    </source>
</evidence>
<proteinExistence type="inferred from homology"/>
<dbReference type="GO" id="GO:0005886">
    <property type="term" value="C:plasma membrane"/>
    <property type="evidence" value="ECO:0007669"/>
    <property type="project" value="UniProtKB-SubCell"/>
</dbReference>
<comment type="subcellular location">
    <subcellularLocation>
        <location evidence="1">Cell membrane</location>
        <topology evidence="1">Multi-pass membrane protein</topology>
    </subcellularLocation>
</comment>
<evidence type="ECO:0000313" key="9">
    <source>
        <dbReference type="EMBL" id="SCF00386.1"/>
    </source>
</evidence>
<keyword evidence="5 7" id="KW-0472">Membrane</keyword>
<name>A0A1C4WVV2_MICVI</name>
<dbReference type="PANTHER" id="PTHR30572">
    <property type="entry name" value="MEMBRANE COMPONENT OF TRANSPORTER-RELATED"/>
    <property type="match status" value="1"/>
</dbReference>
<feature type="domain" description="ABC3 transporter permease C-terminal" evidence="8">
    <location>
        <begin position="320"/>
        <end position="438"/>
    </location>
</feature>
<organism evidence="9 10">
    <name type="scientific">Micromonospora viridifaciens</name>
    <dbReference type="NCBI Taxonomy" id="1881"/>
    <lineage>
        <taxon>Bacteria</taxon>
        <taxon>Bacillati</taxon>
        <taxon>Actinomycetota</taxon>
        <taxon>Actinomycetes</taxon>
        <taxon>Micromonosporales</taxon>
        <taxon>Micromonosporaceae</taxon>
        <taxon>Micromonospora</taxon>
    </lineage>
</organism>
<evidence type="ECO:0000256" key="2">
    <source>
        <dbReference type="ARBA" id="ARBA00022475"/>
    </source>
</evidence>
<dbReference type="RefSeq" id="WP_089006647.1">
    <property type="nucleotide sequence ID" value="NZ_LT607411.1"/>
</dbReference>
<dbReference type="InterPro" id="IPR050250">
    <property type="entry name" value="Macrolide_Exporter_MacB"/>
</dbReference>
<evidence type="ECO:0000259" key="8">
    <source>
        <dbReference type="Pfam" id="PF02687"/>
    </source>
</evidence>
<feature type="transmembrane region" description="Helical" evidence="7">
    <location>
        <begin position="312"/>
        <end position="338"/>
    </location>
</feature>
<evidence type="ECO:0000256" key="1">
    <source>
        <dbReference type="ARBA" id="ARBA00004651"/>
    </source>
</evidence>
<feature type="transmembrane region" description="Helical" evidence="7">
    <location>
        <begin position="27"/>
        <end position="47"/>
    </location>
</feature>
<keyword evidence="2" id="KW-1003">Cell membrane</keyword>
<evidence type="ECO:0000256" key="3">
    <source>
        <dbReference type="ARBA" id="ARBA00022692"/>
    </source>
</evidence>
<reference evidence="10" key="1">
    <citation type="submission" date="2016-06" db="EMBL/GenBank/DDBJ databases">
        <authorList>
            <person name="Varghese N."/>
            <person name="Submissions Spin"/>
        </authorList>
    </citation>
    <scope>NUCLEOTIDE SEQUENCE [LARGE SCALE GENOMIC DNA]</scope>
    <source>
        <strain evidence="10">DSM 43909</strain>
    </source>
</reference>
<dbReference type="InterPro" id="IPR003838">
    <property type="entry name" value="ABC3_permease_C"/>
</dbReference>